<evidence type="ECO:0000256" key="1">
    <source>
        <dbReference type="SAM" id="SignalP"/>
    </source>
</evidence>
<dbReference type="NCBIfam" id="TIGR01901">
    <property type="entry name" value="adhes_NPXG"/>
    <property type="match status" value="1"/>
</dbReference>
<dbReference type="OrthoDB" id="218680at2"/>
<dbReference type="STRING" id="698738.OLEAN_C26010"/>
<feature type="chain" id="PRO_5004374332" evidence="1">
    <location>
        <begin position="29"/>
        <end position="4838"/>
    </location>
</feature>
<feature type="domain" description="Filamentous haemagglutinin FhaB/tRNA nuclease CdiA-like TPS" evidence="2">
    <location>
        <begin position="26"/>
        <end position="138"/>
    </location>
</feature>
<dbReference type="InterPro" id="IPR008638">
    <property type="entry name" value="FhaB/CdiA-like_TPS"/>
</dbReference>
<dbReference type="PATRIC" id="fig|698738.3.peg.2698"/>
<keyword evidence="4" id="KW-1185">Reference proteome</keyword>
<dbReference type="SMART" id="SM00912">
    <property type="entry name" value="Haemagg_act"/>
    <property type="match status" value="1"/>
</dbReference>
<dbReference type="InterPro" id="IPR006626">
    <property type="entry name" value="PbH1"/>
</dbReference>
<protein>
    <submittedName>
        <fullName evidence="3">Filamentous haemagglutinin-like protein</fullName>
    </submittedName>
</protein>
<dbReference type="InterPro" id="IPR050909">
    <property type="entry name" value="Bact_Autotransporter_VF"/>
</dbReference>
<dbReference type="SMART" id="SM00710">
    <property type="entry name" value="PbH1"/>
    <property type="match status" value="10"/>
</dbReference>
<evidence type="ECO:0000313" key="3">
    <source>
        <dbReference type="EMBL" id="CCK76777.1"/>
    </source>
</evidence>
<gene>
    <name evidence="3" type="ORF">OLEAN_C26010</name>
</gene>
<organism evidence="3 4">
    <name type="scientific">Oleispira antarctica RB-8</name>
    <dbReference type="NCBI Taxonomy" id="698738"/>
    <lineage>
        <taxon>Bacteria</taxon>
        <taxon>Pseudomonadati</taxon>
        <taxon>Pseudomonadota</taxon>
        <taxon>Gammaproteobacteria</taxon>
        <taxon>Oceanospirillales</taxon>
        <taxon>Oceanospirillaceae</taxon>
        <taxon>Oleispira</taxon>
    </lineage>
</organism>
<dbReference type="Proteomes" id="UP000032749">
    <property type="component" value="Chromosome"/>
</dbReference>
<dbReference type="SUPFAM" id="SSF51126">
    <property type="entry name" value="Pectin lyase-like"/>
    <property type="match status" value="1"/>
</dbReference>
<sequence>MSIKALPRKTLFTSILLANALLGASSYAGPQGGNITHGSGSIGTQGNTTSILQNSNQLMIDWNSFNVNSNETVNFHQPGASSVALNNILQYDASRINGQINANGQVILINPRGLIFGSGAEINTAGLIVSSLSIAKKSFLNGEFAFKDLDDSQGVIINNGAIHASSGGITLLGESVINNGIIQAELGYINLAAGKQAFLSFDEQGFLGVKIDQDVINNELGLEQAIENNGELSAGGRVAISAKVTSGLFDRAINNTGMIRATGFNLPTADESPSISLNSNGDINNSGTLDASNNLTASNSKTPVQTNGGQVVIEGKQVIHTGTIDVSSDFGKGGKVDILGDQVGLAGGAIVNADGEQGGGDIQVGGSYQGKDSQVKNAEATYVGEGTKISANAGTAGDGGEVVVWADNTTRYYGDIEAKGGSQSGNGGDVEVSGKQTLSFDGSVDTSAENGFSGELLLDPATLTIVGEAEAETPHTHVDDAIGQVTFDVPEPDDASIKASTVVNLLETNNVRLTATDSIIVDSAIDTGFTGTLELFSNGNINVNQLIRVGGRLVLEAEGTVAGTVGDTAGTSGIINLVAGLSAETITLTGLGLTGSGTIDVGSSLNISEIEIAGGIKYSGLVTGSSASLVSGTNANNNTFDLNAAGFKISDASFQGFTDVNSGSEGTVNGSLIADSFAITGDQSVLVNGTTFSNITTVNAKTNTNTEHLDSVSGSATWGLSENGFTANQINFVDVETADSGSAGTVNGSLIADSFEITGDQSVLVNGTTFNNITTVNAQANTNTEHLDSVSGSATWGLSENGFTANQINFVDVETADSDSEGTVNGSLIADSFTITGDQSVLVNGTTFNNIITVNAQANTNAEHLDSVSGSTTWDLLSTGFKANEINFIDVETADSGSDGTVNGSLIADSFTITGDQSVLVNGTTFSNITTVNAKTNTNTEHLDSVSGSATWGLSENGFTANQINFVDVETADSDSEGTVNGSLIADSFTITGDQSVLVNGTTFNNITTVNAQANTNTEHLDSVSGSTTWDLLSTGFKANEISFIDVETADSGSEGTVNGSLIADSFAITGDQSVLVNGTTFSNITTVNAKTNTNTEHLDSVSGSTTWDLLSTGFKANEISFIDVETADSGSAGTVNGSLIADSFEITGDQSVLVNGTTFNNITTVNAQANTNAEHLDSVSGSTTWDLLSTGFKANEISFIDVETADSGSAGTVNGSLIADSFEITGDQSVLVNGTTFNNITTVNAQANTNTEHLDSVSGSTTWGLSENGFTANQINFIDVETADSGSAGTVNGSLIADSFAITGDQSVLVNGTTFNNITTVNAQANTNTEHLDSVSGSTTWGLSENGFTANQINFIDVETADSGSEGTVNGSLIADSFEITGDQSVLVNGTTFNNITTVNAQANTNAEHLDSVSGSTTWDLLSTGFKANEISFIDVETADSGSDGTVNGSLIADSFTITGDQSVLVNGTTFSNITTVNAKTNTNTEHLDSVSGSTTWDLLSTGFKANEISFIDVETADSGSDGTVNGSLIADSFEITGDQSVLVNGTTFNNITTVNAQANTNAEHLDSVSGSTTWDLLSTGFKANEISFIDVETADSGSAGTVNGSLIADSFEITGDQSVLVNGTTFNNITTVNAQANTNTEHLDSVSGSTTWGLSENGFTANQINFVDVETADSGSAGTVNGSLIADSFAITGDQSVLVNGTTFNNITTVNAQANTNTEHLDSVSGSATWGLSENGFTANQINFVDVETADSGSAGTVNGSLIADSFTITGDQSVLVNGTTFNNITTVNAQANTNAEHLDSVSGSTTWDLLSTGFKANEISFIDVETADSGSDGTVNGSLIADSFTITGDQSVLVNGTTFSNITTVNAKTNTNTEHLDSVSGSATWGLSENGFTANQINFVDVETADSGSAGTVNGSLIADSFTITGDQSVLVNGTTFNNITTVNAQANTNAEHLDSVSGSTTWDLLSTGFKANEISFIDVETADSGSDGTVNGSLIADSFVIKGSKSVLVSGTTFTNVTVVNGSNGSDDVQSDSSDWTIQGAEATSIEGIAFSDIESINKYNSASITDRSLAGTAGEDFFTAAGSNAVSANGITYYGIGTVNAGDGDDDIQSNSVNWTIQGTEETSVDGITFSDVETINKNNSSGITNRNLNGTTGQDLLNIEGTNTISANGITYYGIGTVDAKGNDLDTVVGVGQTWQIEIAGSDGSYRVLGFAGSGMSFTNTEVANSQSGGSLIGTSRTEVYETTEVSNQVKFTTDLTFTFNGIERVDAKKSLYGDILNTKNSVDESFTLDTNSTITDNNRGITFSDFERMEGEVGDTLAAPGSTLGYSLNLDNGAYSFQKNFSVGSDEGINSTNYTVGGNINEVKFFGLTEAGTETFLLKKDGGNYQVVVVVNGKEVVTSSGFLTLLSVDGIDNNDKFIFDSKVTLESVISFDASSNSFNASLTGADATLFSNFKIYDLSQLDELKTISFTSSTASTFSLVSGIDNQLSFGGTEFYGFKNVTSSYTPIEGDLLNTLAGSDQADRFSAISDNRLTANGIVFNDIGTVNAGKGNDDIAHDSNSWFVKDANETKIGSIDFTGIDTVNKDNSLNTTNRSLAGTTGNDSFSVEKGNSNAVSANGITYYGIGTVDAGESEDVAVFDNDDVQYDSDNWTIQRSEETSIEGISFKNIESINQFNSTGITTRNLNGTAGQDLLNIEGTNAISANGITYYGIGSVDALGNSEVDLDTVTGSTTWDLLAGGFEAFGINFTGVETANSGAAGILNGTTAEDKFVVAGTQSVAANGTTFNQVTSVTAGDGDDDVQYDSAGWTIQGTEATSIEGMAFTDVESINQFNSTNITNRNLNGTTGQDLLNIEGTNAISANGITYYGIGSVDALGNSETDFDTVSGSTSWNLLVEGFGAFGINFTGVEIANSGAAGTLNGTTAADKFVVAGTQSVAANGTTFNQVTSVTAGDGDDDVQSDVVNWTIEGEKATTVNGIAFSGVESINKFNSTDITNRNLDGTTGQDLLNIVGTNTINANGITYYGIGTVDALGNSEADLDMVSGSTTWDLLANGFKAFGISFTSVEAANSGVAGILNGTTTADKFVVAGTQSVAANGTTFNQVTSVTANDGDDDVQYDSADWTIQGTEATSIEGIAFTDVESINQFNSTDITNRNLNGTAGQDLFNIEGTNAISANGITYYGIGSVDALGNSEVDLDTVTGSTTWDLLAGGFAAFGISFTSVETANSGAAGILNGTTAEDKFVVAGTQSVAANGTTFNQVTSVTAGDGDDDVQYDSAGWTIQGTEATTIEGIAFTDVESINQFNSTNITNRNLNGTTGQDLLNIEGTNTISANGITYYGIGTVDALGNSTADLDTVSGSTTWDLLADGFKAFGISFTGVEVANSSAAGILNGTTAVDKFVVAGTQSVAANGTTFNQVTSVTANDGDDDVQYDSADWTIQGTEASSIEGIAFTDVESINQFNSTGITTRNLNGTAGQDLLNIEGTNAINAKGITYYGIGSVDTLGNSEVDLDTVSGSTTWDLLASGFEAFDISFAGVEIADSGAAGTLNGTTDADKFVVAGTQSVTANGTTFNQVTSVTAGDGDDDVQYDSADWTIQGTEASSIEGIAFTDVESINQFNSTGITTRNLNGTAGQDLLNIEGTNAISANGITYYGIGSVDALGNSEVDLDTVSGSTTWNLLASGFEAFDISFTGVEIANSGAAGTLNGTNAADKFVVTGTQSVAANGTTFNQVTAVTAGDGDDDVQNDSANWTMAGAKATRLDGISFTNIETINKFNSLGVTNRNLNGTYGKNQFNIKGTNAISANGITYYGIGKVDGKTGAGQLDTVSGSNAWDLLTTGFKASGISFFNIEVANSGNNGTVNGTNSKDDIVILNTQSVAANGTRFNQVTNVDTKDNAFSGDLDTVSGSNDWTLLVNSFESSGISFTNVDVVNSGENGTLNGSDYDDAFVIKGTQSITANGTTFNQIAHVDAKGGAAASGIDTVSGSNTWNLLAAGFESSGIRFINTEMANSSANGSLNGTELKDEFMIIGNQSVIANGTTFNQVASIDAKDSSGTNELDTVSGSSIWTLLSDGFESTGIRFTHIEIANSGSAGKLNGTNNDDQFIIKGSQSVAANGTTFNQVVDVDARDASSFGGMDTVSGSNTWDLLSVGFSAEDIHFTNTEVANSEELGTVNGTEFNDEFVISGIQSVKANGTTFNQVSKVDAKNNTLGQFDTVSGSNAWDILSNGFKASAINFFNVEVANSGAAGLVNGTELKDEFEITGTQSVAINGITFNQITQVDAKGNTVEGELDTVSGSNTWDLLSEGFKASEISFLNTEVANSGNKGSINGTSNTDEFYLAGLQSVTVNNTTFNQVTSVNAKAGDNKLVGMETADEFNLFSTSSAAGSNKVTSQEIDFASITHIDGGTGENRVHGSAGSDSFQLTDTRQELISNNMTFNNIQAVVAADGEDNLIGQDGQRWQVSNIDNTIVAQDIRFSEIETVSNSGLGILIGSDQADQFVLVSSNGSATDNAVMVNQLVFSNIGSIDAGESELGEDVVTSDIEQTWQLADDNNFIVNGILLSNIERANAAASTVMGSISEDVFVTTDITNTVIANDVYFENVTLLDGDNPGLTLTYSADLDAQQNNLNNVDQVAAADKFITNSNNSIAITQGDGVDSFSQSGNQAGFSFDFKNIEVVDIVTTGDVNSTSGFEYLTIDASNLSINTSEDITFNDFDITNDLTINTKGDLIFLNDVEFTGKDVSVSGDNVSFRGGLKIASNTFAIAANKLNVEGDIDADVNAERSVATDIGQDINASIFNSIDIFLASDSSILRKDEIDNADRLKRLLEETELEL</sequence>
<keyword evidence="1" id="KW-0732">Signal</keyword>
<dbReference type="PANTHER" id="PTHR12338">
    <property type="entry name" value="AUTOTRANSPORTER"/>
    <property type="match status" value="1"/>
</dbReference>
<reference evidence="3 4" key="1">
    <citation type="journal article" date="2013" name="Nat. Commun.">
        <title>Genome sequence and functional genomic analysis of the oil-degrading bacterium Oleispira antarctica.</title>
        <authorList>
            <person name="Kube M."/>
            <person name="Chernikova T.N."/>
            <person name="Al-Ramahi Y."/>
            <person name="Beloqui A."/>
            <person name="Lopez-Cortez N."/>
            <person name="Guazzaroni M.E."/>
            <person name="Heipieper H.J."/>
            <person name="Klages S."/>
            <person name="Kotsyurbenko O.R."/>
            <person name="Langer I."/>
            <person name="Nechitaylo T.Y."/>
            <person name="Lunsdorf H."/>
            <person name="Fernandez M."/>
            <person name="Juarez S."/>
            <person name="Ciordia S."/>
            <person name="Singer A."/>
            <person name="Kagan O."/>
            <person name="Egorova O."/>
            <person name="Petit P.A."/>
            <person name="Stogios P."/>
            <person name="Kim Y."/>
            <person name="Tchigvintsev A."/>
            <person name="Flick R."/>
            <person name="Denaro R."/>
            <person name="Genovese M."/>
            <person name="Albar J.P."/>
            <person name="Reva O.N."/>
            <person name="Martinez-Gomariz M."/>
            <person name="Tran H."/>
            <person name="Ferrer M."/>
            <person name="Savchenko A."/>
            <person name="Yakunin A.F."/>
            <person name="Yakimov M.M."/>
            <person name="Golyshina O.V."/>
            <person name="Reinhardt R."/>
            <person name="Golyshin P.N."/>
        </authorList>
    </citation>
    <scope>NUCLEOTIDE SEQUENCE [LARGE SCALE GENOMIC DNA]</scope>
</reference>
<dbReference type="HOGENOM" id="CLU_223431_0_0_6"/>
<evidence type="ECO:0000313" key="4">
    <source>
        <dbReference type="Proteomes" id="UP000032749"/>
    </source>
</evidence>
<proteinExistence type="predicted"/>
<accession>R4YP17</accession>
<dbReference type="InterPro" id="IPR011050">
    <property type="entry name" value="Pectin_lyase_fold/virulence"/>
</dbReference>
<dbReference type="PANTHER" id="PTHR12338:SF5">
    <property type="entry name" value="ANTIGEN 43-RELATED"/>
    <property type="match status" value="1"/>
</dbReference>
<dbReference type="KEGG" id="oai:OLEAN_C26010"/>
<feature type="signal peptide" evidence="1">
    <location>
        <begin position="1"/>
        <end position="28"/>
    </location>
</feature>
<dbReference type="EMBL" id="FO203512">
    <property type="protein sequence ID" value="CCK76777.1"/>
    <property type="molecule type" value="Genomic_DNA"/>
</dbReference>
<evidence type="ECO:0000259" key="2">
    <source>
        <dbReference type="SMART" id="SM00912"/>
    </source>
</evidence>
<name>R4YP17_OLEAN</name>